<reference evidence="1 2" key="1">
    <citation type="submission" date="2018-11" db="EMBL/GenBank/DDBJ databases">
        <authorList>
            <consortium name="Pathogen Informatics"/>
        </authorList>
    </citation>
    <scope>NUCLEOTIDE SEQUENCE [LARGE SCALE GENOMIC DNA]</scope>
    <source>
        <strain>Denwood</strain>
        <strain evidence="2">Zambia</strain>
    </source>
</reference>
<dbReference type="Gene3D" id="3.40.50.620">
    <property type="entry name" value="HUPs"/>
    <property type="match status" value="1"/>
</dbReference>
<organism evidence="1 2">
    <name type="scientific">Schistosoma mattheei</name>
    <dbReference type="NCBI Taxonomy" id="31246"/>
    <lineage>
        <taxon>Eukaryota</taxon>
        <taxon>Metazoa</taxon>
        <taxon>Spiralia</taxon>
        <taxon>Lophotrochozoa</taxon>
        <taxon>Platyhelminthes</taxon>
        <taxon>Trematoda</taxon>
        <taxon>Digenea</taxon>
        <taxon>Strigeidida</taxon>
        <taxon>Schistosomatoidea</taxon>
        <taxon>Schistosomatidae</taxon>
        <taxon>Schistosoma</taxon>
    </lineage>
</organism>
<dbReference type="EMBL" id="UZAL01040019">
    <property type="protein sequence ID" value="VDP76380.1"/>
    <property type="molecule type" value="Genomic_DNA"/>
</dbReference>
<gene>
    <name evidence="1" type="ORF">SMTD_LOCUS18185</name>
</gene>
<proteinExistence type="predicted"/>
<accession>A0A3P8GDV4</accession>
<evidence type="ECO:0000313" key="2">
    <source>
        <dbReference type="Proteomes" id="UP000269396"/>
    </source>
</evidence>
<name>A0A3P8GDV4_9TREM</name>
<keyword evidence="2" id="KW-1185">Reference proteome</keyword>
<dbReference type="InterPro" id="IPR014729">
    <property type="entry name" value="Rossmann-like_a/b/a_fold"/>
</dbReference>
<protein>
    <submittedName>
        <fullName evidence="1">Uncharacterized protein</fullName>
    </submittedName>
</protein>
<evidence type="ECO:0000313" key="1">
    <source>
        <dbReference type="EMBL" id="VDP76380.1"/>
    </source>
</evidence>
<dbReference type="AlphaFoldDB" id="A0A3P8GDV4"/>
<sequence>MGHAYTTCLADAWARYSCLRNQSILKPFQQDYIAFTYSPVFDYCNLNKTFLSCGTDEHGSKVSRL</sequence>
<dbReference type="Proteomes" id="UP000269396">
    <property type="component" value="Unassembled WGS sequence"/>
</dbReference>